<feature type="signal peptide" evidence="1">
    <location>
        <begin position="1"/>
        <end position="17"/>
    </location>
</feature>
<gene>
    <name evidence="2" type="ORF">ACRE_039230</name>
</gene>
<evidence type="ECO:0000256" key="1">
    <source>
        <dbReference type="SAM" id="SignalP"/>
    </source>
</evidence>
<evidence type="ECO:0000313" key="3">
    <source>
        <dbReference type="Proteomes" id="UP000029964"/>
    </source>
</evidence>
<organism evidence="2 3">
    <name type="scientific">Hapsidospora chrysogenum (strain ATCC 11550 / CBS 779.69 / DSM 880 / IAM 14645 / JCM 23072 / IMI 49137)</name>
    <name type="common">Acremonium chrysogenum</name>
    <dbReference type="NCBI Taxonomy" id="857340"/>
    <lineage>
        <taxon>Eukaryota</taxon>
        <taxon>Fungi</taxon>
        <taxon>Dikarya</taxon>
        <taxon>Ascomycota</taxon>
        <taxon>Pezizomycotina</taxon>
        <taxon>Sordariomycetes</taxon>
        <taxon>Hypocreomycetidae</taxon>
        <taxon>Hypocreales</taxon>
        <taxon>Bionectriaceae</taxon>
        <taxon>Hapsidospora</taxon>
    </lineage>
</organism>
<accession>A0A086T7B1</accession>
<sequence>MKASFAVLSLLTALVAASPAPSEENVKRGLELVQRQTQCHDCIDRCDNIGGAADVACKVVFCSIQCVLTDG</sequence>
<dbReference type="HOGENOM" id="CLU_2739416_0_0_1"/>
<reference evidence="3" key="1">
    <citation type="journal article" date="2014" name="Genome Announc.">
        <title>Genome sequence and annotation of Acremonium chrysogenum, producer of the beta-lactam antibiotic cephalosporin C.</title>
        <authorList>
            <person name="Terfehr D."/>
            <person name="Dahlmann T.A."/>
            <person name="Specht T."/>
            <person name="Zadra I."/>
            <person name="Kuernsteiner H."/>
            <person name="Kueck U."/>
        </authorList>
    </citation>
    <scope>NUCLEOTIDE SEQUENCE [LARGE SCALE GENOMIC DNA]</scope>
    <source>
        <strain evidence="3">ATCC 11550 / CBS 779.69 / DSM 880 / IAM 14645 / JCM 23072 / IMI 49137</strain>
    </source>
</reference>
<evidence type="ECO:0000313" key="2">
    <source>
        <dbReference type="EMBL" id="KFH45243.1"/>
    </source>
</evidence>
<comment type="caution">
    <text evidence="2">The sequence shown here is derived from an EMBL/GenBank/DDBJ whole genome shotgun (WGS) entry which is preliminary data.</text>
</comment>
<keyword evidence="3" id="KW-1185">Reference proteome</keyword>
<feature type="chain" id="PRO_5001815463" evidence="1">
    <location>
        <begin position="18"/>
        <end position="71"/>
    </location>
</feature>
<dbReference type="Proteomes" id="UP000029964">
    <property type="component" value="Unassembled WGS sequence"/>
</dbReference>
<keyword evidence="1" id="KW-0732">Signal</keyword>
<dbReference type="AlphaFoldDB" id="A0A086T7B1"/>
<name>A0A086T7B1_HAPC1</name>
<protein>
    <submittedName>
        <fullName evidence="2">Uncharacterized protein</fullName>
    </submittedName>
</protein>
<proteinExistence type="predicted"/>
<dbReference type="EMBL" id="JPKY01000035">
    <property type="protein sequence ID" value="KFH45243.1"/>
    <property type="molecule type" value="Genomic_DNA"/>
</dbReference>